<feature type="transmembrane region" description="Helical" evidence="10">
    <location>
        <begin position="146"/>
        <end position="165"/>
    </location>
</feature>
<dbReference type="GO" id="GO:0000155">
    <property type="term" value="F:phosphorelay sensor kinase activity"/>
    <property type="evidence" value="ECO:0007669"/>
    <property type="project" value="InterPro"/>
</dbReference>
<evidence type="ECO:0000256" key="7">
    <source>
        <dbReference type="ARBA" id="ARBA00022840"/>
    </source>
</evidence>
<evidence type="ECO:0000259" key="11">
    <source>
        <dbReference type="Pfam" id="PF07730"/>
    </source>
</evidence>
<evidence type="ECO:0000256" key="4">
    <source>
        <dbReference type="ARBA" id="ARBA00022679"/>
    </source>
</evidence>
<accession>C7PZB6</accession>
<keyword evidence="7" id="KW-0067">ATP-binding</keyword>
<feature type="coiled-coil region" evidence="9">
    <location>
        <begin position="194"/>
        <end position="228"/>
    </location>
</feature>
<dbReference type="Gene3D" id="1.20.5.1930">
    <property type="match status" value="1"/>
</dbReference>
<dbReference type="HOGENOM" id="CLU_000445_20_1_11"/>
<keyword evidence="13" id="KW-1185">Reference proteome</keyword>
<evidence type="ECO:0000256" key="8">
    <source>
        <dbReference type="ARBA" id="ARBA00023012"/>
    </source>
</evidence>
<feature type="transmembrane region" description="Helical" evidence="10">
    <location>
        <begin position="120"/>
        <end position="137"/>
    </location>
</feature>
<keyword evidence="10" id="KW-1133">Transmembrane helix</keyword>
<evidence type="ECO:0000256" key="3">
    <source>
        <dbReference type="ARBA" id="ARBA00022553"/>
    </source>
</evidence>
<keyword evidence="4" id="KW-0808">Transferase</keyword>
<proteinExistence type="predicted"/>
<dbReference type="InterPro" id="IPR011712">
    <property type="entry name" value="Sig_transdc_His_kin_sub3_dim/P"/>
</dbReference>
<dbReference type="SUPFAM" id="SSF55874">
    <property type="entry name" value="ATPase domain of HSP90 chaperone/DNA topoisomerase II/histidine kinase"/>
    <property type="match status" value="1"/>
</dbReference>
<evidence type="ECO:0000313" key="13">
    <source>
        <dbReference type="Proteomes" id="UP000000851"/>
    </source>
</evidence>
<evidence type="ECO:0000256" key="2">
    <source>
        <dbReference type="ARBA" id="ARBA00012438"/>
    </source>
</evidence>
<dbReference type="PANTHER" id="PTHR24421:SF10">
    <property type="entry name" value="NITRATE_NITRITE SENSOR PROTEIN NARQ"/>
    <property type="match status" value="1"/>
</dbReference>
<dbReference type="GO" id="GO:0046983">
    <property type="term" value="F:protein dimerization activity"/>
    <property type="evidence" value="ECO:0007669"/>
    <property type="project" value="InterPro"/>
</dbReference>
<evidence type="ECO:0000256" key="10">
    <source>
        <dbReference type="SAM" id="Phobius"/>
    </source>
</evidence>
<feature type="transmembrane region" description="Helical" evidence="10">
    <location>
        <begin position="171"/>
        <end position="191"/>
    </location>
</feature>
<evidence type="ECO:0000256" key="1">
    <source>
        <dbReference type="ARBA" id="ARBA00000085"/>
    </source>
</evidence>
<keyword evidence="3" id="KW-0597">Phosphoprotein</keyword>
<dbReference type="KEGG" id="cai:Caci_2657"/>
<protein>
    <recommendedName>
        <fullName evidence="2">histidine kinase</fullName>
        <ecNumber evidence="2">2.7.13.3</ecNumber>
    </recommendedName>
</protein>
<dbReference type="InterPro" id="IPR036890">
    <property type="entry name" value="HATPase_C_sf"/>
</dbReference>
<comment type="catalytic activity">
    <reaction evidence="1">
        <text>ATP + protein L-histidine = ADP + protein N-phospho-L-histidine.</text>
        <dbReference type="EC" id="2.7.13.3"/>
    </reaction>
</comment>
<name>C7PZB6_CATAD</name>
<sequence length="426" mass="44884">MLGIGGWGSSGSTGSPGPAVHGLDLLGAALALASALPLLLRRSAPLAAYVLTSAASVALVELGYSLDAPIAQLVAVYTLAGTFDGEQQRRRRWPVMAAAAVFIPLTAGVYAGRGDGVRDALPAMVGWALVFVGLWIAGEPGRWRRWAAILAAAVFIPGTVASYAARDADAGVVVPAMASWALVFSGVWIAGDRARYRRRRLAELQERAERAERDAERDRRLAAAEERTRIARELHDSAGHAINVILVQAGAARLLHDRDPARSRQAVEVIEDVARATLTEIGHLVLALREDQGIQPPAPVEPAAFEELLERHRDNGLTIAADVHGSREALPGSVAWAAYRILQEALTNAARHGPGNAEVVLAFGTEAVEVTVTNPALAPAAAPASGGHGIIGMRERALLLGGTLHAQATGAGFRLHARLPKRREAA</sequence>
<organism evidence="12 13">
    <name type="scientific">Catenulispora acidiphila (strain DSM 44928 / JCM 14897 / NBRC 102108 / NRRL B-24433 / ID139908)</name>
    <dbReference type="NCBI Taxonomy" id="479433"/>
    <lineage>
        <taxon>Bacteria</taxon>
        <taxon>Bacillati</taxon>
        <taxon>Actinomycetota</taxon>
        <taxon>Actinomycetes</taxon>
        <taxon>Catenulisporales</taxon>
        <taxon>Catenulisporaceae</taxon>
        <taxon>Catenulispora</taxon>
    </lineage>
</organism>
<dbReference type="EC" id="2.7.13.3" evidence="2"/>
<evidence type="ECO:0000313" key="12">
    <source>
        <dbReference type="EMBL" id="ACU71573.1"/>
    </source>
</evidence>
<feature type="domain" description="Signal transduction histidine kinase subgroup 3 dimerisation and phosphoacceptor" evidence="11">
    <location>
        <begin position="226"/>
        <end position="292"/>
    </location>
</feature>
<keyword evidence="9" id="KW-0175">Coiled coil</keyword>
<feature type="transmembrane region" description="Helical" evidence="10">
    <location>
        <begin position="93"/>
        <end position="114"/>
    </location>
</feature>
<dbReference type="InParanoid" id="C7PZB6"/>
<keyword evidence="10" id="KW-0472">Membrane</keyword>
<dbReference type="PANTHER" id="PTHR24421">
    <property type="entry name" value="NITRATE/NITRITE SENSOR PROTEIN NARX-RELATED"/>
    <property type="match status" value="1"/>
</dbReference>
<dbReference type="STRING" id="479433.Caci_2657"/>
<dbReference type="CDD" id="cd16917">
    <property type="entry name" value="HATPase_UhpB-NarQ-NarX-like"/>
    <property type="match status" value="1"/>
</dbReference>
<gene>
    <name evidence="12" type="ordered locus">Caci_2657</name>
</gene>
<dbReference type="AlphaFoldDB" id="C7PZB6"/>
<dbReference type="EMBL" id="CP001700">
    <property type="protein sequence ID" value="ACU71573.1"/>
    <property type="molecule type" value="Genomic_DNA"/>
</dbReference>
<evidence type="ECO:0000256" key="9">
    <source>
        <dbReference type="SAM" id="Coils"/>
    </source>
</evidence>
<reference evidence="12 13" key="1">
    <citation type="journal article" date="2009" name="Stand. Genomic Sci.">
        <title>Complete genome sequence of Catenulispora acidiphila type strain (ID 139908).</title>
        <authorList>
            <person name="Copeland A."/>
            <person name="Lapidus A."/>
            <person name="Glavina Del Rio T."/>
            <person name="Nolan M."/>
            <person name="Lucas S."/>
            <person name="Chen F."/>
            <person name="Tice H."/>
            <person name="Cheng J.F."/>
            <person name="Bruce D."/>
            <person name="Goodwin L."/>
            <person name="Pitluck S."/>
            <person name="Mikhailova N."/>
            <person name="Pati A."/>
            <person name="Ivanova N."/>
            <person name="Mavromatis K."/>
            <person name="Chen A."/>
            <person name="Palaniappan K."/>
            <person name="Chain P."/>
            <person name="Land M."/>
            <person name="Hauser L."/>
            <person name="Chang Y.J."/>
            <person name="Jeffries C.D."/>
            <person name="Chertkov O."/>
            <person name="Brettin T."/>
            <person name="Detter J.C."/>
            <person name="Han C."/>
            <person name="Ali Z."/>
            <person name="Tindall B.J."/>
            <person name="Goker M."/>
            <person name="Bristow J."/>
            <person name="Eisen J.A."/>
            <person name="Markowitz V."/>
            <person name="Hugenholtz P."/>
            <person name="Kyrpides N.C."/>
            <person name="Klenk H.P."/>
        </authorList>
    </citation>
    <scope>NUCLEOTIDE SEQUENCE [LARGE SCALE GENOMIC DNA]</scope>
    <source>
        <strain evidence="13">DSM 44928 / JCM 14897 / NBRC 102108 / NRRL B-24433 / ID139908</strain>
    </source>
</reference>
<dbReference type="Pfam" id="PF07730">
    <property type="entry name" value="HisKA_3"/>
    <property type="match status" value="1"/>
</dbReference>
<keyword evidence="5" id="KW-0547">Nucleotide-binding</keyword>
<keyword evidence="6 12" id="KW-0418">Kinase</keyword>
<dbReference type="InterPro" id="IPR050482">
    <property type="entry name" value="Sensor_HK_TwoCompSys"/>
</dbReference>
<evidence type="ECO:0000256" key="5">
    <source>
        <dbReference type="ARBA" id="ARBA00022741"/>
    </source>
</evidence>
<dbReference type="Proteomes" id="UP000000851">
    <property type="component" value="Chromosome"/>
</dbReference>
<dbReference type="eggNOG" id="COG4585">
    <property type="taxonomic scope" value="Bacteria"/>
</dbReference>
<feature type="transmembrane region" description="Helical" evidence="10">
    <location>
        <begin position="20"/>
        <end position="39"/>
    </location>
</feature>
<keyword evidence="8" id="KW-0902">Two-component regulatory system</keyword>
<evidence type="ECO:0000256" key="6">
    <source>
        <dbReference type="ARBA" id="ARBA00022777"/>
    </source>
</evidence>
<dbReference type="Gene3D" id="3.30.565.10">
    <property type="entry name" value="Histidine kinase-like ATPase, C-terminal domain"/>
    <property type="match status" value="1"/>
</dbReference>
<dbReference type="GO" id="GO:0005524">
    <property type="term" value="F:ATP binding"/>
    <property type="evidence" value="ECO:0007669"/>
    <property type="project" value="UniProtKB-KW"/>
</dbReference>
<dbReference type="GO" id="GO:0016020">
    <property type="term" value="C:membrane"/>
    <property type="evidence" value="ECO:0007669"/>
    <property type="project" value="InterPro"/>
</dbReference>
<keyword evidence="10" id="KW-0812">Transmembrane</keyword>